<feature type="domain" description="Xylose isomerase-like TIM barrel" evidence="2">
    <location>
        <begin position="39"/>
        <end position="166"/>
    </location>
</feature>
<dbReference type="AlphaFoldDB" id="A0A382TWK1"/>
<dbReference type="InterPro" id="IPR036237">
    <property type="entry name" value="Xyl_isomerase-like_sf"/>
</dbReference>
<dbReference type="Pfam" id="PF01261">
    <property type="entry name" value="AP_endonuc_2"/>
    <property type="match status" value="1"/>
</dbReference>
<proteinExistence type="predicted"/>
<dbReference type="InterPro" id="IPR013022">
    <property type="entry name" value="Xyl_isomerase-like_TIM-brl"/>
</dbReference>
<name>A0A382TWK1_9ZZZZ</name>
<sequence length="167" mass="18572">MILGVAGLVPSQEVGQKGSPTDADGGDWEDINENVVKSVIEHGFKTVQVRVTDTKKNRKQNIERIKFLFSNYDMPMSQTVGNYGGGLISDIPDIRNEAISFMKEMIIISSELGSPNTYLRPGSINKNGPWFPHKENNSKIVWDRLVNSTREICDFAETEGIKIALEG</sequence>
<evidence type="ECO:0000259" key="2">
    <source>
        <dbReference type="Pfam" id="PF01261"/>
    </source>
</evidence>
<feature type="non-terminal residue" evidence="3">
    <location>
        <position position="167"/>
    </location>
</feature>
<protein>
    <recommendedName>
        <fullName evidence="2">Xylose isomerase-like TIM barrel domain-containing protein</fullName>
    </recommendedName>
</protein>
<dbReference type="Gene3D" id="3.20.20.150">
    <property type="entry name" value="Divalent-metal-dependent TIM barrel enzymes"/>
    <property type="match status" value="1"/>
</dbReference>
<organism evidence="3">
    <name type="scientific">marine metagenome</name>
    <dbReference type="NCBI Taxonomy" id="408172"/>
    <lineage>
        <taxon>unclassified sequences</taxon>
        <taxon>metagenomes</taxon>
        <taxon>ecological metagenomes</taxon>
    </lineage>
</organism>
<accession>A0A382TWK1</accession>
<gene>
    <name evidence="3" type="ORF">METZ01_LOCUS379293</name>
</gene>
<evidence type="ECO:0000256" key="1">
    <source>
        <dbReference type="SAM" id="MobiDB-lite"/>
    </source>
</evidence>
<reference evidence="3" key="1">
    <citation type="submission" date="2018-05" db="EMBL/GenBank/DDBJ databases">
        <authorList>
            <person name="Lanie J.A."/>
            <person name="Ng W.-L."/>
            <person name="Kazmierczak K.M."/>
            <person name="Andrzejewski T.M."/>
            <person name="Davidsen T.M."/>
            <person name="Wayne K.J."/>
            <person name="Tettelin H."/>
            <person name="Glass J.I."/>
            <person name="Rusch D."/>
            <person name="Podicherti R."/>
            <person name="Tsui H.-C.T."/>
            <person name="Winkler M.E."/>
        </authorList>
    </citation>
    <scope>NUCLEOTIDE SEQUENCE</scope>
</reference>
<feature type="region of interest" description="Disordered" evidence="1">
    <location>
        <begin position="9"/>
        <end position="28"/>
    </location>
</feature>
<evidence type="ECO:0000313" key="3">
    <source>
        <dbReference type="EMBL" id="SVD26439.1"/>
    </source>
</evidence>
<dbReference type="EMBL" id="UINC01139714">
    <property type="protein sequence ID" value="SVD26439.1"/>
    <property type="molecule type" value="Genomic_DNA"/>
</dbReference>
<dbReference type="SUPFAM" id="SSF51658">
    <property type="entry name" value="Xylose isomerase-like"/>
    <property type="match status" value="1"/>
</dbReference>